<dbReference type="GeneID" id="15613959"/>
<dbReference type="KEGG" id="vg:15613959"/>
<keyword evidence="2" id="KW-1185">Reference proteome</keyword>
<reference evidence="1" key="1">
    <citation type="journal article" date="2013" name="J. Virol.">
        <title>New Insights into the Evolution of Entomopoxvirinae from the Complete Genome Sequences of Four Entomopoxviruses Infecting Adoxophyes honmai, Choristoneura biennis, Choristoneura rosaceana, and Mythimna separata.</title>
        <authorList>
            <person name="Theze J."/>
            <person name="Takatsuka J."/>
            <person name="Li Z."/>
            <person name="Gallais J."/>
            <person name="Doucet D."/>
            <person name="Arif B."/>
            <person name="Nakai M."/>
            <person name="Herniou E.A."/>
        </authorList>
    </citation>
    <scope>NUCLEOTIDE SEQUENCE</scope>
    <source>
        <strain evidence="1">Tokyo</strain>
    </source>
</reference>
<accession>A0A916P052</accession>
<evidence type="ECO:0000313" key="2">
    <source>
        <dbReference type="Proteomes" id="UP000792575"/>
    </source>
</evidence>
<sequence>MSNFIFIVYMKNYNKNKMIDISTYIRKYRHSNYINKNNINYNEKIVIKKLINIKYYNWEHYIIK</sequence>
<evidence type="ECO:0000313" key="1">
    <source>
        <dbReference type="EMBL" id="CCU55351.1"/>
    </source>
</evidence>
<organism evidence="1 2">
    <name type="scientific">Adoxophyes honmai entomopoxvirus 'L'</name>
    <dbReference type="NCBI Taxonomy" id="1293540"/>
    <lineage>
        <taxon>Viruses</taxon>
        <taxon>Varidnaviria</taxon>
        <taxon>Bamfordvirae</taxon>
        <taxon>Nucleocytoviricota</taxon>
        <taxon>Pokkesviricetes</taxon>
        <taxon>Chitovirales</taxon>
        <taxon>Poxviridae</taxon>
        <taxon>Entomopoxvirinae</taxon>
        <taxon>Betaentomopoxvirus</taxon>
        <taxon>Betaentomopoxvirus ahonmai</taxon>
    </lineage>
</organism>
<name>A0A916P052_9POXV</name>
<dbReference type="Proteomes" id="UP000792575">
    <property type="component" value="Genome"/>
</dbReference>
<protein>
    <submittedName>
        <fullName evidence="1">Uncharacterized protein</fullName>
    </submittedName>
</protein>
<dbReference type="RefSeq" id="YP_008003853.1">
    <property type="nucleotide sequence ID" value="NC_021247.1"/>
</dbReference>
<gene>
    <name evidence="1" type="ORF">AHEV_030</name>
</gene>
<dbReference type="EMBL" id="HF679131">
    <property type="protein sequence ID" value="CCU55351.1"/>
    <property type="molecule type" value="Genomic_DNA"/>
</dbReference>
<proteinExistence type="predicted"/>